<evidence type="ECO:0000313" key="3">
    <source>
        <dbReference type="Proteomes" id="UP001054252"/>
    </source>
</evidence>
<proteinExistence type="predicted"/>
<dbReference type="EMBL" id="BPVZ01000053">
    <property type="protein sequence ID" value="GKV19580.1"/>
    <property type="molecule type" value="Genomic_DNA"/>
</dbReference>
<dbReference type="PANTHER" id="PTHR36617:SF15">
    <property type="entry name" value="REVERSE TRANSCRIPTASE ZINC-BINDING DOMAIN-CONTAINING PROTEIN"/>
    <property type="match status" value="1"/>
</dbReference>
<feature type="domain" description="Reverse transcriptase zinc-binding" evidence="1">
    <location>
        <begin position="158"/>
        <end position="246"/>
    </location>
</feature>
<accession>A0AAV5K525</accession>
<dbReference type="Pfam" id="PF13966">
    <property type="entry name" value="zf-RVT"/>
    <property type="match status" value="1"/>
</dbReference>
<gene>
    <name evidence="2" type="ORF">SLEP1_g29819</name>
</gene>
<organism evidence="2 3">
    <name type="scientific">Rubroshorea leprosula</name>
    <dbReference type="NCBI Taxonomy" id="152421"/>
    <lineage>
        <taxon>Eukaryota</taxon>
        <taxon>Viridiplantae</taxon>
        <taxon>Streptophyta</taxon>
        <taxon>Embryophyta</taxon>
        <taxon>Tracheophyta</taxon>
        <taxon>Spermatophyta</taxon>
        <taxon>Magnoliopsida</taxon>
        <taxon>eudicotyledons</taxon>
        <taxon>Gunneridae</taxon>
        <taxon>Pentapetalae</taxon>
        <taxon>rosids</taxon>
        <taxon>malvids</taxon>
        <taxon>Malvales</taxon>
        <taxon>Dipterocarpaceae</taxon>
        <taxon>Rubroshorea</taxon>
    </lineage>
</organism>
<name>A0AAV5K525_9ROSI</name>
<dbReference type="AlphaFoldDB" id="A0AAV5K525"/>
<keyword evidence="3" id="KW-1185">Reference proteome</keyword>
<evidence type="ECO:0000313" key="2">
    <source>
        <dbReference type="EMBL" id="GKV19580.1"/>
    </source>
</evidence>
<sequence length="294" mass="33806">MLEEEFTIEEIKEAVSSCASDKALGPDGFTFHFIRLSPFWKDILSIGRDDERASACFVDGFIRKLGAGSQIRFWKDVWLGNSSLMTNFPHLFNLTRSQDSLVIDLKLANADGWALQWRKLPFGKELDELGVLENILENVFIPYNKVDQVIWEHNLARYSTKHAYMFLKLSPTCLDKSCCKIIWSPLMPSKVSIFAWRLFLNQLPTKDNLILHGVNLSSKPNCVLCGDYIEDLNHIFATCQYSQNIWNRICNWWGVHFIPTSNASLLITELCSLMDAKKSWNCWVLSILTIAWTI</sequence>
<dbReference type="PANTHER" id="PTHR36617">
    <property type="entry name" value="PROTEIN, PUTATIVE-RELATED"/>
    <property type="match status" value="1"/>
</dbReference>
<evidence type="ECO:0000259" key="1">
    <source>
        <dbReference type="Pfam" id="PF13966"/>
    </source>
</evidence>
<comment type="caution">
    <text evidence="2">The sequence shown here is derived from an EMBL/GenBank/DDBJ whole genome shotgun (WGS) entry which is preliminary data.</text>
</comment>
<dbReference type="InterPro" id="IPR026960">
    <property type="entry name" value="RVT-Znf"/>
</dbReference>
<reference evidence="2 3" key="1">
    <citation type="journal article" date="2021" name="Commun. Biol.">
        <title>The genome of Shorea leprosula (Dipterocarpaceae) highlights the ecological relevance of drought in aseasonal tropical rainforests.</title>
        <authorList>
            <person name="Ng K.K.S."/>
            <person name="Kobayashi M.J."/>
            <person name="Fawcett J.A."/>
            <person name="Hatakeyama M."/>
            <person name="Paape T."/>
            <person name="Ng C.H."/>
            <person name="Ang C.C."/>
            <person name="Tnah L.H."/>
            <person name="Lee C.T."/>
            <person name="Nishiyama T."/>
            <person name="Sese J."/>
            <person name="O'Brien M.J."/>
            <person name="Copetti D."/>
            <person name="Mohd Noor M.I."/>
            <person name="Ong R.C."/>
            <person name="Putra M."/>
            <person name="Sireger I.Z."/>
            <person name="Indrioko S."/>
            <person name="Kosugi Y."/>
            <person name="Izuno A."/>
            <person name="Isagi Y."/>
            <person name="Lee S.L."/>
            <person name="Shimizu K.K."/>
        </authorList>
    </citation>
    <scope>NUCLEOTIDE SEQUENCE [LARGE SCALE GENOMIC DNA]</scope>
    <source>
        <strain evidence="2">214</strain>
    </source>
</reference>
<dbReference type="Proteomes" id="UP001054252">
    <property type="component" value="Unassembled WGS sequence"/>
</dbReference>
<protein>
    <recommendedName>
        <fullName evidence="1">Reverse transcriptase zinc-binding domain-containing protein</fullName>
    </recommendedName>
</protein>